<dbReference type="GO" id="GO:0006890">
    <property type="term" value="P:retrograde vesicle-mediated transport, Golgi to endoplasmic reticulum"/>
    <property type="evidence" value="ECO:0007669"/>
    <property type="project" value="UniProtKB-UniRule"/>
</dbReference>
<dbReference type="OrthoDB" id="10266042at2759"/>
<evidence type="ECO:0000256" key="5">
    <source>
        <dbReference type="ARBA" id="ARBA00022927"/>
    </source>
</evidence>
<evidence type="ECO:0000313" key="12">
    <source>
        <dbReference type="Proteomes" id="UP000245207"/>
    </source>
</evidence>
<dbReference type="GO" id="GO:0006888">
    <property type="term" value="P:endoplasmic reticulum to Golgi vesicle-mediated transport"/>
    <property type="evidence" value="ECO:0007669"/>
    <property type="project" value="TreeGrafter"/>
</dbReference>
<dbReference type="GO" id="GO:0030126">
    <property type="term" value="C:COPI vesicle coat"/>
    <property type="evidence" value="ECO:0007669"/>
    <property type="project" value="UniProtKB-UniRule"/>
</dbReference>
<dbReference type="SUPFAM" id="SSF49447">
    <property type="entry name" value="Second domain of Mu2 adaptin subunit (ap50) of ap2 adaptor"/>
    <property type="match status" value="1"/>
</dbReference>
<keyword evidence="4 8" id="KW-0931">ER-Golgi transport</keyword>
<dbReference type="InterPro" id="IPR036168">
    <property type="entry name" value="AP2_Mu_C_sf"/>
</dbReference>
<dbReference type="EMBL" id="PKPP01006744">
    <property type="protein sequence ID" value="PWA55481.1"/>
    <property type="molecule type" value="Genomic_DNA"/>
</dbReference>
<evidence type="ECO:0000256" key="8">
    <source>
        <dbReference type="RuleBase" id="RU364018"/>
    </source>
</evidence>
<evidence type="ECO:0000259" key="10">
    <source>
        <dbReference type="PROSITE" id="PS51072"/>
    </source>
</evidence>
<dbReference type="GO" id="GO:0070475">
    <property type="term" value="P:rRNA base methylation"/>
    <property type="evidence" value="ECO:0007669"/>
    <property type="project" value="InterPro"/>
</dbReference>
<proteinExistence type="inferred from homology"/>
<evidence type="ECO:0000256" key="2">
    <source>
        <dbReference type="ARBA" id="ARBA00022448"/>
    </source>
</evidence>
<dbReference type="GO" id="GO:0070042">
    <property type="term" value="F:rRNA (uridine-N3-)-methyltransferase activity"/>
    <property type="evidence" value="ECO:0007669"/>
    <property type="project" value="InterPro"/>
</dbReference>
<keyword evidence="5 8" id="KW-0653">Protein transport</keyword>
<keyword evidence="12" id="KW-1185">Reference proteome</keyword>
<dbReference type="Pfam" id="PF10354">
    <property type="entry name" value="BMT5-like"/>
    <property type="match status" value="1"/>
</dbReference>
<reference evidence="11 12" key="1">
    <citation type="journal article" date="2018" name="Mol. Plant">
        <title>The genome of Artemisia annua provides insight into the evolution of Asteraceae family and artemisinin biosynthesis.</title>
        <authorList>
            <person name="Shen Q."/>
            <person name="Zhang L."/>
            <person name="Liao Z."/>
            <person name="Wang S."/>
            <person name="Yan T."/>
            <person name="Shi P."/>
            <person name="Liu M."/>
            <person name="Fu X."/>
            <person name="Pan Q."/>
            <person name="Wang Y."/>
            <person name="Lv Z."/>
            <person name="Lu X."/>
            <person name="Zhang F."/>
            <person name="Jiang W."/>
            <person name="Ma Y."/>
            <person name="Chen M."/>
            <person name="Hao X."/>
            <person name="Li L."/>
            <person name="Tang Y."/>
            <person name="Lv G."/>
            <person name="Zhou Y."/>
            <person name="Sun X."/>
            <person name="Brodelius P.E."/>
            <person name="Rose J.K.C."/>
            <person name="Tang K."/>
        </authorList>
    </citation>
    <scope>NUCLEOTIDE SEQUENCE [LARGE SCALE GENOMIC DNA]</scope>
    <source>
        <strain evidence="12">cv. Huhao1</strain>
        <tissue evidence="11">Leaf</tissue>
    </source>
</reference>
<feature type="domain" description="MHD" evidence="10">
    <location>
        <begin position="297"/>
        <end position="522"/>
    </location>
</feature>
<organism evidence="11 12">
    <name type="scientific">Artemisia annua</name>
    <name type="common">Sweet wormwood</name>
    <dbReference type="NCBI Taxonomy" id="35608"/>
    <lineage>
        <taxon>Eukaryota</taxon>
        <taxon>Viridiplantae</taxon>
        <taxon>Streptophyta</taxon>
        <taxon>Embryophyta</taxon>
        <taxon>Tracheophyta</taxon>
        <taxon>Spermatophyta</taxon>
        <taxon>Magnoliopsida</taxon>
        <taxon>eudicotyledons</taxon>
        <taxon>Gunneridae</taxon>
        <taxon>Pentapetalae</taxon>
        <taxon>asterids</taxon>
        <taxon>campanulids</taxon>
        <taxon>Asterales</taxon>
        <taxon>Asteraceae</taxon>
        <taxon>Asteroideae</taxon>
        <taxon>Anthemideae</taxon>
        <taxon>Artemisiinae</taxon>
        <taxon>Artemisia</taxon>
    </lineage>
</organism>
<dbReference type="GO" id="GO:0015031">
    <property type="term" value="P:protein transport"/>
    <property type="evidence" value="ECO:0007669"/>
    <property type="project" value="UniProtKB-KW"/>
</dbReference>
<evidence type="ECO:0000256" key="7">
    <source>
        <dbReference type="ARBA" id="ARBA00023329"/>
    </source>
</evidence>
<sequence>MMRNNITKLLQHVMNSLPQRPQPQPYRLLTSRITRTLSSQSEGGLDKKELTKKTQQEVKENELDNILMLSQRDMSFVRHLIAKSIAKAKRNFYCVTLEESEGDFLRLYPDGKDNLEFLKSPGLHVKVKFSVNPIVLSDVQEASSCLYKKIHLNYPCIKEDDDDQAKGVLYMDQFFKMCASMLCDGGTIRLICSKDMFERWTVKETAANNKFRLDHKYPLTDGYCPGFRPRKGFGVDPNEVLSTVDSVLCHFSKIPQIQTGQGQIGSKVATGGNTQGRGKVAHNISSSLEGRSSGDVSAAIAFISEEKLTVELARNGLGEFVVDGILKMEVKSKKHGFFKFQVESATPNIKFTTHNNIDIPQFSSDMILGLKSPNTPFPKKFRPLRWKLESKDVSLLPLRINCRPSVSGHGMNVRIEYNASNMFVLQNVVIAVPLPTLSEPLNVELVHGDWRYDAKESVLEWSMPLIDDSNPTGAMEFVVRQAVPVDASKEFFPVSVVFTSTTTFCNLKDLFGYFDGTWLFRL</sequence>
<comment type="function">
    <text evidence="8">The coatomer is a cytosolic protein complex that binds to dilysine motifs and reversibly associates with Golgi non-clathrin-coated vesicles, which further mediate biosynthetic protein transport from the ER, via the Golgi up to the trans Golgi network. Coatomer complex is required for budding from Golgi membranes, and is essential for the retrograde Golgi-to-ER transport of dilysine-tagged proteins.</text>
</comment>
<dbReference type="Pfam" id="PF00928">
    <property type="entry name" value="Adap_comp_sub"/>
    <property type="match status" value="1"/>
</dbReference>
<accession>A0A2U1M2M1</accession>
<keyword evidence="3 8" id="KW-0963">Cytoplasm</keyword>
<dbReference type="GO" id="GO:0000139">
    <property type="term" value="C:Golgi membrane"/>
    <property type="evidence" value="ECO:0007669"/>
    <property type="project" value="UniProtKB-SubCell"/>
</dbReference>
<gene>
    <name evidence="11" type="ORF">CTI12_AA373790</name>
</gene>
<comment type="similarity">
    <text evidence="1 8">Belongs to the adaptor complexes medium subunit family. Delta-COP subfamily.</text>
</comment>
<dbReference type="Gene3D" id="2.60.40.1170">
    <property type="entry name" value="Mu homology domain, subdomain B"/>
    <property type="match status" value="1"/>
</dbReference>
<keyword evidence="8" id="KW-0472">Membrane</keyword>
<keyword evidence="7 8" id="KW-0968">Cytoplasmic vesicle</keyword>
<keyword evidence="2 8" id="KW-0813">Transport</keyword>
<protein>
    <recommendedName>
        <fullName evidence="8">Coatomer subunit delta</fullName>
    </recommendedName>
</protein>
<dbReference type="PROSITE" id="PS51072">
    <property type="entry name" value="MHD"/>
    <property type="match status" value="1"/>
</dbReference>
<comment type="subunit">
    <text evidence="8">Oligomeric complex that consists of at least the alpha, beta, beta', gamma, delta, epsilon and zeta subunits.</text>
</comment>
<dbReference type="InterPro" id="IPR028565">
    <property type="entry name" value="MHD"/>
</dbReference>
<dbReference type="Proteomes" id="UP000245207">
    <property type="component" value="Unassembled WGS sequence"/>
</dbReference>
<evidence type="ECO:0000256" key="9">
    <source>
        <dbReference type="RuleBase" id="RU366052"/>
    </source>
</evidence>
<dbReference type="STRING" id="35608.A0A2U1M2M1"/>
<keyword evidence="6 8" id="KW-0333">Golgi apparatus</keyword>
<evidence type="ECO:0000313" key="11">
    <source>
        <dbReference type="EMBL" id="PWA55481.1"/>
    </source>
</evidence>
<comment type="subcellular location">
    <subcellularLocation>
        <location evidence="8 9">Cytoplasm</location>
    </subcellularLocation>
    <subcellularLocation>
        <location evidence="8 9">Cytoplasmic vesicle</location>
        <location evidence="8 9">COPI-coated vesicle membrane</location>
        <topology evidence="8 9">Peripheral membrane protein</topology>
        <orientation evidence="8 9">Cytoplasmic side</orientation>
    </subcellularLocation>
    <subcellularLocation>
        <location evidence="8 9">Golgi apparatus membrane</location>
        <topology evidence="8 9">Peripheral membrane protein</topology>
        <orientation evidence="8 9">Cytoplasmic side</orientation>
    </subcellularLocation>
</comment>
<dbReference type="InterPro" id="IPR027059">
    <property type="entry name" value="Coatomer_dsu"/>
</dbReference>
<dbReference type="PANTHER" id="PTHR10121">
    <property type="entry name" value="COATOMER SUBUNIT DELTA"/>
    <property type="match status" value="1"/>
</dbReference>
<dbReference type="AlphaFoldDB" id="A0A2U1M2M1"/>
<evidence type="ECO:0000256" key="1">
    <source>
        <dbReference type="ARBA" id="ARBA00010516"/>
    </source>
</evidence>
<dbReference type="PANTHER" id="PTHR10121:SF0">
    <property type="entry name" value="COATOMER SUBUNIT DELTA"/>
    <property type="match status" value="1"/>
</dbReference>
<comment type="caution">
    <text evidence="11">The sequence shown here is derived from an EMBL/GenBank/DDBJ whole genome shotgun (WGS) entry which is preliminary data.</text>
</comment>
<evidence type="ECO:0000256" key="4">
    <source>
        <dbReference type="ARBA" id="ARBA00022892"/>
    </source>
</evidence>
<dbReference type="InterPro" id="IPR019446">
    <property type="entry name" value="BMT5-like"/>
</dbReference>
<evidence type="ECO:0000256" key="6">
    <source>
        <dbReference type="ARBA" id="ARBA00023034"/>
    </source>
</evidence>
<dbReference type="CDD" id="cd09254">
    <property type="entry name" value="AP_delta-COPI_MHD"/>
    <property type="match status" value="1"/>
</dbReference>
<dbReference type="GO" id="GO:0051645">
    <property type="term" value="P:Golgi localization"/>
    <property type="evidence" value="ECO:0007669"/>
    <property type="project" value="TreeGrafter"/>
</dbReference>
<name>A0A2U1M2M1_ARTAN</name>
<evidence type="ECO:0000256" key="3">
    <source>
        <dbReference type="ARBA" id="ARBA00022490"/>
    </source>
</evidence>